<evidence type="ECO:0000313" key="1">
    <source>
        <dbReference type="EMBL" id="ARN76499.1"/>
    </source>
</evidence>
<dbReference type="Proteomes" id="UP000193450">
    <property type="component" value="Chromosome"/>
</dbReference>
<gene>
    <name evidence="1" type="ORF">BST96_18665</name>
</gene>
<dbReference type="KEGG" id="osg:BST96_18665"/>
<protein>
    <recommendedName>
        <fullName evidence="3">VanZ-like domain-containing protein</fullName>
    </recommendedName>
</protein>
<dbReference type="EMBL" id="CP019343">
    <property type="protein sequence ID" value="ARN76499.1"/>
    <property type="molecule type" value="Genomic_DNA"/>
</dbReference>
<sequence length="123" mass="13740">MVTLVFLSRVAFYPTLLAVSLLSVLPQEQVVISTGWDKANHALAFFVLLALLDHAYPTAHLWWKKLLPLLAYGVVIELLQSQIPGRYASGLDVFGDIVGLLAYLLIRPVILNHIPFVDADQFR</sequence>
<evidence type="ECO:0008006" key="3">
    <source>
        <dbReference type="Google" id="ProtNLM"/>
    </source>
</evidence>
<dbReference type="AlphaFoldDB" id="A0A1X9NMB8"/>
<dbReference type="STRING" id="716816.BST96_18665"/>
<proteinExistence type="predicted"/>
<evidence type="ECO:0000313" key="2">
    <source>
        <dbReference type="Proteomes" id="UP000193450"/>
    </source>
</evidence>
<reference evidence="1 2" key="1">
    <citation type="submission" date="2016-11" db="EMBL/GenBank/DDBJ databases">
        <title>Trade-off between light-utilization and light-protection in marine flavobacteria.</title>
        <authorList>
            <person name="Kumagai Y."/>
        </authorList>
    </citation>
    <scope>NUCLEOTIDE SEQUENCE [LARGE SCALE GENOMIC DNA]</scope>
    <source>
        <strain evidence="1 2">NBRC 107125</strain>
    </source>
</reference>
<dbReference type="NCBIfam" id="NF037970">
    <property type="entry name" value="vanZ_1"/>
    <property type="match status" value="1"/>
</dbReference>
<name>A0A1X9NMB8_9GAMM</name>
<keyword evidence="2" id="KW-1185">Reference proteome</keyword>
<organism evidence="1 2">
    <name type="scientific">Oceanicoccus sagamiensis</name>
    <dbReference type="NCBI Taxonomy" id="716816"/>
    <lineage>
        <taxon>Bacteria</taxon>
        <taxon>Pseudomonadati</taxon>
        <taxon>Pseudomonadota</taxon>
        <taxon>Gammaproteobacteria</taxon>
        <taxon>Cellvibrionales</taxon>
        <taxon>Spongiibacteraceae</taxon>
        <taxon>Oceanicoccus</taxon>
    </lineage>
</organism>
<accession>A0A1X9NMB8</accession>